<keyword evidence="1" id="KW-0472">Membrane</keyword>
<keyword evidence="1" id="KW-0812">Transmembrane</keyword>
<keyword evidence="1" id="KW-1133">Transmembrane helix</keyword>
<accession>A0A2M7QI35</accession>
<dbReference type="Proteomes" id="UP000229401">
    <property type="component" value="Unassembled WGS sequence"/>
</dbReference>
<proteinExistence type="predicted"/>
<name>A0A2M7QI35_9BACT</name>
<sequence length="75" mass="8483">MCPACFLTIGGGLLIAKKLGVNNVLAIGLFTLIFSYILDKLLSFFNKRKVFFRYQRVIIPTLILFISILVAKFLL</sequence>
<dbReference type="EMBL" id="PFLI01000192">
    <property type="protein sequence ID" value="PIY71530.1"/>
    <property type="molecule type" value="Genomic_DNA"/>
</dbReference>
<evidence type="ECO:0000256" key="1">
    <source>
        <dbReference type="SAM" id="Phobius"/>
    </source>
</evidence>
<feature type="transmembrane region" description="Helical" evidence="1">
    <location>
        <begin position="57"/>
        <end position="74"/>
    </location>
</feature>
<reference evidence="3" key="1">
    <citation type="submission" date="2017-09" db="EMBL/GenBank/DDBJ databases">
        <title>Depth-based differentiation of microbial function through sediment-hosted aquifers and enrichment of novel symbionts in the deep terrestrial subsurface.</title>
        <authorList>
            <person name="Probst A.J."/>
            <person name="Ladd B."/>
            <person name="Jarett J.K."/>
            <person name="Geller-Mcgrath D.E."/>
            <person name="Sieber C.M.K."/>
            <person name="Emerson J.B."/>
            <person name="Anantharaman K."/>
            <person name="Thomas B.C."/>
            <person name="Malmstrom R."/>
            <person name="Stieglmeier M."/>
            <person name="Klingl A."/>
            <person name="Woyke T."/>
            <person name="Ryan C.M."/>
            <person name="Banfield J.F."/>
        </authorList>
    </citation>
    <scope>NUCLEOTIDE SEQUENCE [LARGE SCALE GENOMIC DNA]</scope>
</reference>
<comment type="caution">
    <text evidence="2">The sequence shown here is derived from an EMBL/GenBank/DDBJ whole genome shotgun (WGS) entry which is preliminary data.</text>
</comment>
<gene>
    <name evidence="2" type="ORF">COY87_05720</name>
</gene>
<evidence type="ECO:0000313" key="3">
    <source>
        <dbReference type="Proteomes" id="UP000229401"/>
    </source>
</evidence>
<dbReference type="AlphaFoldDB" id="A0A2M7QI35"/>
<evidence type="ECO:0000313" key="2">
    <source>
        <dbReference type="EMBL" id="PIY71530.1"/>
    </source>
</evidence>
<organism evidence="2 3">
    <name type="scientific">Candidatus Roizmanbacteria bacterium CG_4_10_14_0_8_um_filter_33_9</name>
    <dbReference type="NCBI Taxonomy" id="1974826"/>
    <lineage>
        <taxon>Bacteria</taxon>
        <taxon>Candidatus Roizmaniibacteriota</taxon>
    </lineage>
</organism>
<feature type="transmembrane region" description="Helical" evidence="1">
    <location>
        <begin position="26"/>
        <end position="45"/>
    </location>
</feature>
<protein>
    <submittedName>
        <fullName evidence="2">Uncharacterized protein</fullName>
    </submittedName>
</protein>